<evidence type="ECO:0000313" key="7">
    <source>
        <dbReference type="EMBL" id="OUS41321.1"/>
    </source>
</evidence>
<evidence type="ECO:0000256" key="2">
    <source>
        <dbReference type="ARBA" id="ARBA00022692"/>
    </source>
</evidence>
<evidence type="ECO:0000256" key="3">
    <source>
        <dbReference type="ARBA" id="ARBA00022989"/>
    </source>
</evidence>
<dbReference type="PANTHER" id="PTHR10846">
    <property type="entry name" value="SODIUM/POTASSIUM/CALCIUM EXCHANGER"/>
    <property type="match status" value="1"/>
</dbReference>
<proteinExistence type="predicted"/>
<dbReference type="InterPro" id="IPR004481">
    <property type="entry name" value="K/Na/Ca-exchanger"/>
</dbReference>
<feature type="transmembrane region" description="Helical" evidence="5">
    <location>
        <begin position="210"/>
        <end position="234"/>
    </location>
</feature>
<feature type="transmembrane region" description="Helical" evidence="5">
    <location>
        <begin position="303"/>
        <end position="321"/>
    </location>
</feature>
<dbReference type="InterPro" id="IPR004837">
    <property type="entry name" value="NaCa_Exmemb"/>
</dbReference>
<feature type="domain" description="Sodium/calcium exchanger membrane region" evidence="6">
    <location>
        <begin position="10"/>
        <end position="149"/>
    </location>
</feature>
<gene>
    <name evidence="7" type="ORF">A9R00_01565</name>
</gene>
<dbReference type="InterPro" id="IPR044880">
    <property type="entry name" value="NCX_ion-bd_dom_sf"/>
</dbReference>
<protein>
    <submittedName>
        <fullName evidence="7">Calcium/sodium antiporter</fullName>
    </submittedName>
</protein>
<dbReference type="Gene3D" id="1.20.1420.30">
    <property type="entry name" value="NCX, central ion-binding region"/>
    <property type="match status" value="2"/>
</dbReference>
<evidence type="ECO:0000259" key="6">
    <source>
        <dbReference type="Pfam" id="PF01699"/>
    </source>
</evidence>
<feature type="transmembrane region" description="Helical" evidence="5">
    <location>
        <begin position="280"/>
        <end position="296"/>
    </location>
</feature>
<organism evidence="7 8">
    <name type="scientific">Oleispira antarctica</name>
    <dbReference type="NCBI Taxonomy" id="188908"/>
    <lineage>
        <taxon>Bacteria</taxon>
        <taxon>Pseudomonadati</taxon>
        <taxon>Pseudomonadota</taxon>
        <taxon>Gammaproteobacteria</taxon>
        <taxon>Oceanospirillales</taxon>
        <taxon>Oceanospirillaceae</taxon>
        <taxon>Oleispira</taxon>
    </lineage>
</organism>
<feature type="transmembrane region" description="Helical" evidence="5">
    <location>
        <begin position="6"/>
        <end position="23"/>
    </location>
</feature>
<evidence type="ECO:0000256" key="4">
    <source>
        <dbReference type="ARBA" id="ARBA00023136"/>
    </source>
</evidence>
<dbReference type="Proteomes" id="UP000227088">
    <property type="component" value="Unassembled WGS sequence"/>
</dbReference>
<dbReference type="GO" id="GO:0008273">
    <property type="term" value="F:calcium, potassium:sodium antiporter activity"/>
    <property type="evidence" value="ECO:0007669"/>
    <property type="project" value="TreeGrafter"/>
</dbReference>
<dbReference type="GO" id="GO:0005262">
    <property type="term" value="F:calcium channel activity"/>
    <property type="evidence" value="ECO:0007669"/>
    <property type="project" value="TreeGrafter"/>
</dbReference>
<comment type="subcellular location">
    <subcellularLocation>
        <location evidence="1">Membrane</location>
        <topology evidence="1">Multi-pass membrane protein</topology>
    </subcellularLocation>
</comment>
<evidence type="ECO:0000313" key="8">
    <source>
        <dbReference type="Proteomes" id="UP000227088"/>
    </source>
</evidence>
<keyword evidence="2 5" id="KW-0812">Transmembrane</keyword>
<dbReference type="EMBL" id="MABE01000091">
    <property type="protein sequence ID" value="OUS41321.1"/>
    <property type="molecule type" value="Genomic_DNA"/>
</dbReference>
<reference evidence="8" key="1">
    <citation type="journal article" date="2017" name="Proc. Natl. Acad. Sci. U.S.A.">
        <title>Simulation of Deepwater Horizon oil plume reveals substrate specialization within a complex community of hydrocarbon degraders.</title>
        <authorList>
            <person name="Hu P."/>
            <person name="Dubinsky E.A."/>
            <person name="Probst A.J."/>
            <person name="Wang J."/>
            <person name="Sieber C.M.K."/>
            <person name="Tom L.M."/>
            <person name="Gardinali P."/>
            <person name="Banfield J.F."/>
            <person name="Atlas R.M."/>
            <person name="Andersen G.L."/>
        </authorList>
    </citation>
    <scope>NUCLEOTIDE SEQUENCE [LARGE SCALE GENOMIC DNA]</scope>
</reference>
<accession>A0A1Y5HVJ5</accession>
<dbReference type="AlphaFoldDB" id="A0A1Y5HVJ5"/>
<name>A0A1Y5HVJ5_OLEAN</name>
<evidence type="ECO:0000256" key="5">
    <source>
        <dbReference type="SAM" id="Phobius"/>
    </source>
</evidence>
<evidence type="ECO:0000256" key="1">
    <source>
        <dbReference type="ARBA" id="ARBA00004141"/>
    </source>
</evidence>
<dbReference type="GO" id="GO:0006874">
    <property type="term" value="P:intracellular calcium ion homeostasis"/>
    <property type="evidence" value="ECO:0007669"/>
    <property type="project" value="TreeGrafter"/>
</dbReference>
<feature type="transmembrane region" description="Helical" evidence="5">
    <location>
        <begin position="131"/>
        <end position="149"/>
    </location>
</feature>
<feature type="transmembrane region" description="Helical" evidence="5">
    <location>
        <begin position="35"/>
        <end position="54"/>
    </location>
</feature>
<feature type="domain" description="Sodium/calcium exchanger membrane region" evidence="6">
    <location>
        <begin position="176"/>
        <end position="320"/>
    </location>
</feature>
<feature type="transmembrane region" description="Helical" evidence="5">
    <location>
        <begin position="74"/>
        <end position="98"/>
    </location>
</feature>
<dbReference type="PANTHER" id="PTHR10846:SF8">
    <property type="entry name" value="INNER MEMBRANE PROTEIN YRBG"/>
    <property type="match status" value="1"/>
</dbReference>
<feature type="transmembrane region" description="Helical" evidence="5">
    <location>
        <begin position="177"/>
        <end position="198"/>
    </location>
</feature>
<dbReference type="NCBIfam" id="TIGR00367">
    <property type="entry name" value="calcium/sodium antiporter"/>
    <property type="match status" value="1"/>
</dbReference>
<keyword evidence="4 5" id="KW-0472">Membrane</keyword>
<keyword evidence="3 5" id="KW-1133">Transmembrane helix</keyword>
<feature type="transmembrane region" description="Helical" evidence="5">
    <location>
        <begin position="110"/>
        <end position="125"/>
    </location>
</feature>
<feature type="transmembrane region" description="Helical" evidence="5">
    <location>
        <begin position="246"/>
        <end position="268"/>
    </location>
</feature>
<dbReference type="Pfam" id="PF01699">
    <property type="entry name" value="Na_Ca_ex"/>
    <property type="match status" value="2"/>
</dbReference>
<dbReference type="GO" id="GO:0005886">
    <property type="term" value="C:plasma membrane"/>
    <property type="evidence" value="ECO:0007669"/>
    <property type="project" value="TreeGrafter"/>
</dbReference>
<comment type="caution">
    <text evidence="7">The sequence shown here is derived from an EMBL/GenBank/DDBJ whole genome shotgun (WGS) entry which is preliminary data.</text>
</comment>
<sequence>MTLTALAPAIAALLAGLVILVWSADRFVHGAAATARFMGISPLVIGLTIVSLGTSAPEMFVSTMAALDGAGGLAVGNAIGSNIANIALVLGITALVAAIPIQKKLIKKEIPILLLVTIIAGLVLADLKLDLFDALILIIALIVAVYLLFQQTSESGEAIIDEDEQAEIDAMPKKNAIFWLVAGLIALMVSSKMLVWGATSIAHAFGISDLIIGLTIVAIGTSLPELAASVASALKGHHDIAIGNIIGSNIFNLLAVLPIPGIIAPLVIDSAVIERDYMTMLGLTIGLVFIIALSYRRGTIPRFTGIILLAAYVAYMALLYSQSI</sequence>